<feature type="region of interest" description="Disordered" evidence="7">
    <location>
        <begin position="408"/>
        <end position="469"/>
    </location>
</feature>
<organism evidence="9">
    <name type="scientific">Dichomitus squalens</name>
    <dbReference type="NCBI Taxonomy" id="114155"/>
    <lineage>
        <taxon>Eukaryota</taxon>
        <taxon>Fungi</taxon>
        <taxon>Dikarya</taxon>
        <taxon>Basidiomycota</taxon>
        <taxon>Agaricomycotina</taxon>
        <taxon>Agaricomycetes</taxon>
        <taxon>Polyporales</taxon>
        <taxon>Polyporaceae</taxon>
        <taxon>Dichomitus</taxon>
    </lineage>
</organism>
<keyword evidence="1" id="KW-0479">Metal-binding</keyword>
<dbReference type="PROSITE" id="PS50114">
    <property type="entry name" value="GATA_ZN_FINGER_2"/>
    <property type="match status" value="1"/>
</dbReference>
<feature type="compositionally biased region" description="Pro residues" evidence="7">
    <location>
        <begin position="114"/>
        <end position="155"/>
    </location>
</feature>
<evidence type="ECO:0000256" key="7">
    <source>
        <dbReference type="SAM" id="MobiDB-lite"/>
    </source>
</evidence>
<dbReference type="Proteomes" id="UP000292957">
    <property type="component" value="Unassembled WGS sequence"/>
</dbReference>
<evidence type="ECO:0000256" key="4">
    <source>
        <dbReference type="ARBA" id="ARBA00023015"/>
    </source>
</evidence>
<feature type="region of interest" description="Disordered" evidence="7">
    <location>
        <begin position="1"/>
        <end position="277"/>
    </location>
</feature>
<dbReference type="Gene3D" id="3.30.50.10">
    <property type="entry name" value="Erythroid Transcription Factor GATA-1, subunit A"/>
    <property type="match status" value="1"/>
</dbReference>
<dbReference type="PRINTS" id="PR01217">
    <property type="entry name" value="PRICHEXTENSN"/>
</dbReference>
<keyword evidence="2 6" id="KW-0863">Zinc-finger</keyword>
<evidence type="ECO:0000256" key="3">
    <source>
        <dbReference type="ARBA" id="ARBA00022833"/>
    </source>
</evidence>
<keyword evidence="3" id="KW-0862">Zinc</keyword>
<protein>
    <recommendedName>
        <fullName evidence="8">GATA-type domain-containing protein</fullName>
    </recommendedName>
</protein>
<evidence type="ECO:0000256" key="2">
    <source>
        <dbReference type="ARBA" id="ARBA00022771"/>
    </source>
</evidence>
<feature type="compositionally biased region" description="Polar residues" evidence="7">
    <location>
        <begin position="30"/>
        <end position="39"/>
    </location>
</feature>
<dbReference type="AlphaFoldDB" id="A0A4Q9MVR6"/>
<evidence type="ECO:0000256" key="5">
    <source>
        <dbReference type="ARBA" id="ARBA00023163"/>
    </source>
</evidence>
<feature type="compositionally biased region" description="Basic and acidic residues" evidence="7">
    <location>
        <begin position="344"/>
        <end position="357"/>
    </location>
</feature>
<keyword evidence="5" id="KW-0804">Transcription</keyword>
<evidence type="ECO:0000259" key="8">
    <source>
        <dbReference type="PROSITE" id="PS50114"/>
    </source>
</evidence>
<name>A0A4Q9MVR6_9APHY</name>
<feature type="compositionally biased region" description="Polar residues" evidence="7">
    <location>
        <begin position="361"/>
        <end position="371"/>
    </location>
</feature>
<dbReference type="InterPro" id="IPR000679">
    <property type="entry name" value="Znf_GATA"/>
</dbReference>
<dbReference type="InterPro" id="IPR013088">
    <property type="entry name" value="Znf_NHR/GATA"/>
</dbReference>
<dbReference type="PANTHER" id="PTHR47172:SF24">
    <property type="entry name" value="GATA ZINC FINGER DOMAIN-CONTAINING PROTEIN 14-RELATED"/>
    <property type="match status" value="1"/>
</dbReference>
<feature type="domain" description="GATA-type" evidence="8">
    <location>
        <begin position="367"/>
        <end position="402"/>
    </location>
</feature>
<dbReference type="Pfam" id="PF00320">
    <property type="entry name" value="GATA"/>
    <property type="match status" value="1"/>
</dbReference>
<feature type="compositionally biased region" description="Low complexity" evidence="7">
    <location>
        <begin position="421"/>
        <end position="445"/>
    </location>
</feature>
<evidence type="ECO:0000256" key="6">
    <source>
        <dbReference type="PROSITE-ProRule" id="PRU00094"/>
    </source>
</evidence>
<sequence length="469" mass="50159">MPPYSNASHNHAKPFPSSQNAVADRPPRSSVASTTSYSTLGHALASDSSRAPDTQYYRQPPPDPSRPPSQMASDSRYMYHPQEVPPAPSYPYASYPGPPYENGQYAQGSSRPPVRSPPPAQPVQHAPPPAPYNGAPPPYPPQPGYPPPGYGPPPQHAQWSGEWNQYGVPYQPPPQQGQPPYPPPTSARPDVSPGTSNDDRRYQQAPPRAEPRRTEERPPQRPEAAPPPSAPVRKTREEPPAPAPAPAPAPPPPVPIPASQGPPPPQAPQAPPPLAASPIGIDFVKLVESYRLILDTASTIQYEAPTRPSPPPEALERMFQAAAYGAQVLDVASKRVAPEPPRPPVDRPPEEAERDAGGGRQSENPPATEGQTCLGCSATSTPEWRRGPMGPRTLCNACGLVYAKLIKKRNRDGTGRGRGKNQNNNQNAGQNAHQAVADDAGAQSSSDDDDSYGSQQDRRSDGGYHGGRQ</sequence>
<keyword evidence="4" id="KW-0805">Transcription regulation</keyword>
<feature type="compositionally biased region" description="Basic and acidic residues" evidence="7">
    <location>
        <begin position="209"/>
        <end position="220"/>
    </location>
</feature>
<evidence type="ECO:0000256" key="1">
    <source>
        <dbReference type="ARBA" id="ARBA00022723"/>
    </source>
</evidence>
<dbReference type="GO" id="GO:0008270">
    <property type="term" value="F:zinc ion binding"/>
    <property type="evidence" value="ECO:0007669"/>
    <property type="project" value="UniProtKB-KW"/>
</dbReference>
<dbReference type="PANTHER" id="PTHR47172">
    <property type="entry name" value="OS01G0976800 PROTEIN"/>
    <property type="match status" value="1"/>
</dbReference>
<reference evidence="9" key="1">
    <citation type="submission" date="2019-01" db="EMBL/GenBank/DDBJ databases">
        <title>Draft genome sequences of three monokaryotic isolates of the white-rot basidiomycete fungus Dichomitus squalens.</title>
        <authorList>
            <consortium name="DOE Joint Genome Institute"/>
            <person name="Lopez S.C."/>
            <person name="Andreopoulos B."/>
            <person name="Pangilinan J."/>
            <person name="Lipzen A."/>
            <person name="Riley R."/>
            <person name="Ahrendt S."/>
            <person name="Ng V."/>
            <person name="Barry K."/>
            <person name="Daum C."/>
            <person name="Grigoriev I.V."/>
            <person name="Hilden K.S."/>
            <person name="Makela M.R."/>
            <person name="de Vries R.P."/>
        </authorList>
    </citation>
    <scope>NUCLEOTIDE SEQUENCE [LARGE SCALE GENOMIC DNA]</scope>
    <source>
        <strain evidence="9">OM18370.1</strain>
    </source>
</reference>
<dbReference type="GO" id="GO:0006355">
    <property type="term" value="P:regulation of DNA-templated transcription"/>
    <property type="evidence" value="ECO:0007669"/>
    <property type="project" value="InterPro"/>
</dbReference>
<accession>A0A4Q9MVR6</accession>
<dbReference type="SMART" id="SM00401">
    <property type="entry name" value="ZnF_GATA"/>
    <property type="match status" value="1"/>
</dbReference>
<gene>
    <name evidence="9" type="ORF">BD311DRAFT_829827</name>
</gene>
<feature type="region of interest" description="Disordered" evidence="7">
    <location>
        <begin position="330"/>
        <end position="391"/>
    </location>
</feature>
<feature type="compositionally biased region" description="Pro residues" evidence="7">
    <location>
        <begin position="170"/>
        <end position="186"/>
    </location>
</feature>
<dbReference type="EMBL" id="ML143405">
    <property type="protein sequence ID" value="TBU30561.1"/>
    <property type="molecule type" value="Genomic_DNA"/>
</dbReference>
<dbReference type="SUPFAM" id="SSF57716">
    <property type="entry name" value="Glucocorticoid receptor-like (DNA-binding domain)"/>
    <property type="match status" value="1"/>
</dbReference>
<proteinExistence type="predicted"/>
<feature type="compositionally biased region" description="Pro residues" evidence="7">
    <location>
        <begin position="240"/>
        <end position="275"/>
    </location>
</feature>
<dbReference type="OrthoDB" id="2162994at2759"/>
<dbReference type="CDD" id="cd00202">
    <property type="entry name" value="ZnF_GATA"/>
    <property type="match status" value="1"/>
</dbReference>
<evidence type="ECO:0000313" key="9">
    <source>
        <dbReference type="EMBL" id="TBU30561.1"/>
    </source>
</evidence>
<dbReference type="GO" id="GO:0043565">
    <property type="term" value="F:sequence-specific DNA binding"/>
    <property type="evidence" value="ECO:0007669"/>
    <property type="project" value="InterPro"/>
</dbReference>